<dbReference type="Gene3D" id="3.40.250.10">
    <property type="entry name" value="Rhodanese-like domain"/>
    <property type="match status" value="1"/>
</dbReference>
<protein>
    <recommendedName>
        <fullName evidence="1">Rhodanese domain-containing protein</fullName>
    </recommendedName>
</protein>
<feature type="domain" description="Rhodanese" evidence="1">
    <location>
        <begin position="38"/>
        <end position="138"/>
    </location>
</feature>
<dbReference type="SMART" id="SM00450">
    <property type="entry name" value="RHOD"/>
    <property type="match status" value="1"/>
</dbReference>
<accession>A0A0F9D1L6</accession>
<evidence type="ECO:0000313" key="2">
    <source>
        <dbReference type="EMBL" id="KKL47641.1"/>
    </source>
</evidence>
<dbReference type="EMBL" id="LAZR01033594">
    <property type="protein sequence ID" value="KKL47641.1"/>
    <property type="molecule type" value="Genomic_DNA"/>
</dbReference>
<dbReference type="InterPro" id="IPR001763">
    <property type="entry name" value="Rhodanese-like_dom"/>
</dbReference>
<sequence>MIRIGASMILAAASIAVASPAMSEPAIWSAPEAQAAIADDGALLLDIRTPGEWAQTGLAEGAFPVDMQSADFGAQLSAVFERAGDRPIALICATGGRTAYVVSVLKRNGIEGVIDVSEGMLGNGRAQGWVARGLPVVTEAEARADYEAFLSKGAD</sequence>
<dbReference type="PROSITE" id="PS50206">
    <property type="entry name" value="RHODANESE_3"/>
    <property type="match status" value="1"/>
</dbReference>
<dbReference type="SUPFAM" id="SSF52821">
    <property type="entry name" value="Rhodanese/Cell cycle control phosphatase"/>
    <property type="match status" value="1"/>
</dbReference>
<organism evidence="2">
    <name type="scientific">marine sediment metagenome</name>
    <dbReference type="NCBI Taxonomy" id="412755"/>
    <lineage>
        <taxon>unclassified sequences</taxon>
        <taxon>metagenomes</taxon>
        <taxon>ecological metagenomes</taxon>
    </lineage>
</organism>
<proteinExistence type="predicted"/>
<reference evidence="2" key="1">
    <citation type="journal article" date="2015" name="Nature">
        <title>Complex archaea that bridge the gap between prokaryotes and eukaryotes.</title>
        <authorList>
            <person name="Spang A."/>
            <person name="Saw J.H."/>
            <person name="Jorgensen S.L."/>
            <person name="Zaremba-Niedzwiedzka K."/>
            <person name="Martijn J."/>
            <person name="Lind A.E."/>
            <person name="van Eijk R."/>
            <person name="Schleper C."/>
            <person name="Guy L."/>
            <person name="Ettema T.J."/>
        </authorList>
    </citation>
    <scope>NUCLEOTIDE SEQUENCE</scope>
</reference>
<dbReference type="CDD" id="cd00158">
    <property type="entry name" value="RHOD"/>
    <property type="match status" value="1"/>
</dbReference>
<name>A0A0F9D1L6_9ZZZZ</name>
<dbReference type="InterPro" id="IPR036873">
    <property type="entry name" value="Rhodanese-like_dom_sf"/>
</dbReference>
<dbReference type="Pfam" id="PF00581">
    <property type="entry name" value="Rhodanese"/>
    <property type="match status" value="1"/>
</dbReference>
<comment type="caution">
    <text evidence="2">The sequence shown here is derived from an EMBL/GenBank/DDBJ whole genome shotgun (WGS) entry which is preliminary data.</text>
</comment>
<gene>
    <name evidence="2" type="ORF">LCGC14_2333510</name>
</gene>
<evidence type="ECO:0000259" key="1">
    <source>
        <dbReference type="PROSITE" id="PS50206"/>
    </source>
</evidence>
<dbReference type="AlphaFoldDB" id="A0A0F9D1L6"/>